<feature type="transmembrane region" description="Helical" evidence="1">
    <location>
        <begin position="124"/>
        <end position="150"/>
    </location>
</feature>
<reference evidence="3" key="1">
    <citation type="submission" date="2020-01" db="EMBL/GenBank/DDBJ databases">
        <authorList>
            <person name="Seo Y.L."/>
        </authorList>
    </citation>
    <scope>NUCLEOTIDE SEQUENCE</scope>
    <source>
        <strain evidence="3">R11</strain>
    </source>
</reference>
<evidence type="ECO:0000313" key="4">
    <source>
        <dbReference type="Proteomes" id="UP000638732"/>
    </source>
</evidence>
<keyword evidence="1" id="KW-0472">Membrane</keyword>
<organism evidence="3 4">
    <name type="scientific">Mucilaginibacter agri</name>
    <dbReference type="NCBI Taxonomy" id="2695265"/>
    <lineage>
        <taxon>Bacteria</taxon>
        <taxon>Pseudomonadati</taxon>
        <taxon>Bacteroidota</taxon>
        <taxon>Sphingobacteriia</taxon>
        <taxon>Sphingobacteriales</taxon>
        <taxon>Sphingobacteriaceae</taxon>
        <taxon>Mucilaginibacter</taxon>
    </lineage>
</organism>
<keyword evidence="4" id="KW-1185">Reference proteome</keyword>
<protein>
    <recommendedName>
        <fullName evidence="5">DUF1440 domain-containing protein</fullName>
    </recommendedName>
</protein>
<feature type="transmembrane region" description="Helical" evidence="1">
    <location>
        <begin position="91"/>
        <end position="112"/>
    </location>
</feature>
<reference evidence="3" key="2">
    <citation type="submission" date="2020-10" db="EMBL/GenBank/DDBJ databases">
        <title>Mucilaginibacter sp. nov., isolated from soil.</title>
        <authorList>
            <person name="Jeon C.O."/>
        </authorList>
    </citation>
    <scope>NUCLEOTIDE SEQUENCE</scope>
    <source>
        <strain evidence="3">R11</strain>
    </source>
</reference>
<keyword evidence="1" id="KW-1133">Transmembrane helix</keyword>
<name>A0A965ZFR7_9SPHI</name>
<keyword evidence="1" id="KW-0812">Transmembrane</keyword>
<dbReference type="RefSeq" id="WP_166584955.1">
    <property type="nucleotide sequence ID" value="NZ_WWEO01000040.1"/>
</dbReference>
<sequence>MRRKLYLTLFLTFLLTATLDAVAAILLNHGVPAERIARYIASGVYGKRAFTVPGPTMIIYGVMFHYMIAYAFTAVWFISYPALKRAGLNKWIIGFGYGVVTWLVMTFMVLPISNIIKSKAPMTLYGIGTGIGTLVICIGLPTALIAAWYYGGAGKPARRKVRKN</sequence>
<feature type="transmembrane region" description="Helical" evidence="1">
    <location>
        <begin position="57"/>
        <end position="79"/>
    </location>
</feature>
<comment type="caution">
    <text evidence="3">The sequence shown here is derived from an EMBL/GenBank/DDBJ whole genome shotgun (WGS) entry which is preliminary data.</text>
</comment>
<evidence type="ECO:0000256" key="2">
    <source>
        <dbReference type="SAM" id="SignalP"/>
    </source>
</evidence>
<dbReference type="AlphaFoldDB" id="A0A965ZFR7"/>
<dbReference type="Proteomes" id="UP000638732">
    <property type="component" value="Unassembled WGS sequence"/>
</dbReference>
<evidence type="ECO:0000313" key="3">
    <source>
        <dbReference type="EMBL" id="NCD68972.1"/>
    </source>
</evidence>
<accession>A0A965ZFR7</accession>
<evidence type="ECO:0000256" key="1">
    <source>
        <dbReference type="SAM" id="Phobius"/>
    </source>
</evidence>
<keyword evidence="2" id="KW-0732">Signal</keyword>
<evidence type="ECO:0008006" key="5">
    <source>
        <dbReference type="Google" id="ProtNLM"/>
    </source>
</evidence>
<feature type="chain" id="PRO_5036917172" description="DUF1440 domain-containing protein" evidence="2">
    <location>
        <begin position="24"/>
        <end position="164"/>
    </location>
</feature>
<gene>
    <name evidence="3" type="ORF">GSY63_06365</name>
</gene>
<feature type="signal peptide" evidence="2">
    <location>
        <begin position="1"/>
        <end position="23"/>
    </location>
</feature>
<dbReference type="EMBL" id="WWEO01000040">
    <property type="protein sequence ID" value="NCD68972.1"/>
    <property type="molecule type" value="Genomic_DNA"/>
</dbReference>
<proteinExistence type="predicted"/>